<feature type="region of interest" description="Disordered" evidence="1">
    <location>
        <begin position="1"/>
        <end position="27"/>
    </location>
</feature>
<protein>
    <submittedName>
        <fullName evidence="2">Probable JmjC domain-containing histone demethylation protein 2C isoform X1</fullName>
    </submittedName>
</protein>
<comment type="caution">
    <text evidence="2">The sequence shown here is derived from an EMBL/GenBank/DDBJ whole genome shotgun (WGS) entry which is preliminary data.</text>
</comment>
<sequence>MPPPTASLLGGHPRLDSPGGLGHLGLPHPAAAHQQEFLQGQVPPPPSTIGLSARVGPPENPVTVNSEASALRRVEARAATSELGHSVSARTPQLVKPRPNNWLQPTFSSFVHLKKHKAALAAASVQKQHLHCSHIYHNWKLFPLTAVAVPASGEHNAGVPGPCLAAGHQDQCQREGGNEQGQWARWAERQLEEKVEGNSRRRRRGRKNQLFIRREQRPYEIRLRRRRVAPMLVRQDGGYSGSQLCAEGLEEVKLSRRESFLPRMTRVLRIGPNLQKCRQAGMGERLRCGEMWRLRATLFNIHWVCQKCGFVVCLDCYKAKEKELQRTSSQNYQPPMESHRFSRMLLNHSNKLSLRNQQSVSRHFPLAVEATDSYCGSKDHIARTTEAVQRLLEARTAVLVSGIHKRLNASLAELTLSNQGFQTIKETSSTFARTGCVQLSGIKGSGMDLRTSPARSGATTLLIPYGVAASPGPGLWDYEPHVLEVSQASCLTLVYVGVAKVVPAVKRVNYENKLQVKNILYHCVKEAVSALKRSSSEEDDEEENS</sequence>
<dbReference type="Proteomes" id="UP001279410">
    <property type="component" value="Unassembled WGS sequence"/>
</dbReference>
<keyword evidence="3" id="KW-1185">Reference proteome</keyword>
<organism evidence="2 3">
    <name type="scientific">Lates japonicus</name>
    <name type="common">Japanese lates</name>
    <dbReference type="NCBI Taxonomy" id="270547"/>
    <lineage>
        <taxon>Eukaryota</taxon>
        <taxon>Metazoa</taxon>
        <taxon>Chordata</taxon>
        <taxon>Craniata</taxon>
        <taxon>Vertebrata</taxon>
        <taxon>Euteleostomi</taxon>
        <taxon>Actinopterygii</taxon>
        <taxon>Neopterygii</taxon>
        <taxon>Teleostei</taxon>
        <taxon>Neoteleostei</taxon>
        <taxon>Acanthomorphata</taxon>
        <taxon>Carangaria</taxon>
        <taxon>Carangaria incertae sedis</taxon>
        <taxon>Centropomidae</taxon>
        <taxon>Lates</taxon>
    </lineage>
</organism>
<gene>
    <name evidence="2" type="ORF">AKAME5_001580500</name>
</gene>
<evidence type="ECO:0000313" key="3">
    <source>
        <dbReference type="Proteomes" id="UP001279410"/>
    </source>
</evidence>
<feature type="region of interest" description="Disordered" evidence="1">
    <location>
        <begin position="39"/>
        <end position="60"/>
    </location>
</feature>
<name>A0AAD3N3E2_LATJO</name>
<evidence type="ECO:0000313" key="2">
    <source>
        <dbReference type="EMBL" id="GLD64251.1"/>
    </source>
</evidence>
<dbReference type="AlphaFoldDB" id="A0AAD3N3E2"/>
<evidence type="ECO:0000256" key="1">
    <source>
        <dbReference type="SAM" id="MobiDB-lite"/>
    </source>
</evidence>
<accession>A0AAD3N3E2</accession>
<dbReference type="EMBL" id="BRZM01000068">
    <property type="protein sequence ID" value="GLD64251.1"/>
    <property type="molecule type" value="Genomic_DNA"/>
</dbReference>
<proteinExistence type="predicted"/>
<reference evidence="2" key="1">
    <citation type="submission" date="2022-08" db="EMBL/GenBank/DDBJ databases">
        <title>Genome sequencing of akame (Lates japonicus).</title>
        <authorList>
            <person name="Hashiguchi Y."/>
            <person name="Takahashi H."/>
        </authorList>
    </citation>
    <scope>NUCLEOTIDE SEQUENCE</scope>
    <source>
        <strain evidence="2">Kochi</strain>
    </source>
</reference>